<feature type="region of interest" description="Disordered" evidence="1">
    <location>
        <begin position="213"/>
        <end position="242"/>
    </location>
</feature>
<accession>A0ABD6EIC6</accession>
<dbReference type="EMBL" id="JBGFUD010003710">
    <property type="protein sequence ID" value="MFH4978972.1"/>
    <property type="molecule type" value="Genomic_DNA"/>
</dbReference>
<protein>
    <submittedName>
        <fullName evidence="2">Uncharacterized protein</fullName>
    </submittedName>
</protein>
<evidence type="ECO:0000256" key="1">
    <source>
        <dbReference type="SAM" id="MobiDB-lite"/>
    </source>
</evidence>
<comment type="caution">
    <text evidence="2">The sequence shown here is derived from an EMBL/GenBank/DDBJ whole genome shotgun (WGS) entry which is preliminary data.</text>
</comment>
<reference evidence="2 3" key="1">
    <citation type="submission" date="2024-08" db="EMBL/GenBank/DDBJ databases">
        <title>Gnathostoma spinigerum genome.</title>
        <authorList>
            <person name="Gonzalez-Bertolin B."/>
            <person name="Monzon S."/>
            <person name="Zaballos A."/>
            <person name="Jimenez P."/>
            <person name="Dekumyoy P."/>
            <person name="Varona S."/>
            <person name="Cuesta I."/>
            <person name="Sumanam S."/>
            <person name="Adisakwattana P."/>
            <person name="Gasser R.B."/>
            <person name="Hernandez-Gonzalez A."/>
            <person name="Young N.D."/>
            <person name="Perteguer M.J."/>
        </authorList>
    </citation>
    <scope>NUCLEOTIDE SEQUENCE [LARGE SCALE GENOMIC DNA]</scope>
    <source>
        <strain evidence="2">AL3</strain>
        <tissue evidence="2">Liver</tissue>
    </source>
</reference>
<dbReference type="AlphaFoldDB" id="A0ABD6EIC6"/>
<dbReference type="Proteomes" id="UP001608902">
    <property type="component" value="Unassembled WGS sequence"/>
</dbReference>
<evidence type="ECO:0000313" key="3">
    <source>
        <dbReference type="Proteomes" id="UP001608902"/>
    </source>
</evidence>
<keyword evidence="3" id="KW-1185">Reference proteome</keyword>
<evidence type="ECO:0000313" key="2">
    <source>
        <dbReference type="EMBL" id="MFH4978972.1"/>
    </source>
</evidence>
<proteinExistence type="predicted"/>
<gene>
    <name evidence="2" type="ORF">AB6A40_005681</name>
</gene>
<feature type="compositionally biased region" description="Basic residues" evidence="1">
    <location>
        <begin position="218"/>
        <end position="227"/>
    </location>
</feature>
<organism evidence="2 3">
    <name type="scientific">Gnathostoma spinigerum</name>
    <dbReference type="NCBI Taxonomy" id="75299"/>
    <lineage>
        <taxon>Eukaryota</taxon>
        <taxon>Metazoa</taxon>
        <taxon>Ecdysozoa</taxon>
        <taxon>Nematoda</taxon>
        <taxon>Chromadorea</taxon>
        <taxon>Rhabditida</taxon>
        <taxon>Spirurina</taxon>
        <taxon>Gnathostomatomorpha</taxon>
        <taxon>Gnathostomatoidea</taxon>
        <taxon>Gnathostomatidae</taxon>
        <taxon>Gnathostoma</taxon>
    </lineage>
</organism>
<name>A0ABD6EIC6_9BILA</name>
<sequence>MGKQYIRPSLKCPQRFDWNIPCAETSSKVLESVSNLIRDQGLCRQSRKSALHLENTPSVSQKVDKDNMIAHSAAEEEGDLCHQIEEDKCLNAKEQITEKIVSVGLRSVLRGVRRKKFSAVLLDANAIRPSAVSTALAVFALSNPGVSTYALTNMDENLSKIMNIKSVSAVGLTREGASAISEALSLIQPVTIMKKKKNTRSRLYVSADIAMPKGRNINPKKKKKKKKNNDGRRAGKNLRGRH</sequence>